<dbReference type="Proteomes" id="UP001152523">
    <property type="component" value="Unassembled WGS sequence"/>
</dbReference>
<evidence type="ECO:0000313" key="1">
    <source>
        <dbReference type="EMBL" id="CAH9148389.1"/>
    </source>
</evidence>
<keyword evidence="2" id="KW-1185">Reference proteome</keyword>
<comment type="caution">
    <text evidence="1">The sequence shown here is derived from an EMBL/GenBank/DDBJ whole genome shotgun (WGS) entry which is preliminary data.</text>
</comment>
<evidence type="ECO:0000313" key="2">
    <source>
        <dbReference type="Proteomes" id="UP001152523"/>
    </source>
</evidence>
<proteinExistence type="predicted"/>
<protein>
    <submittedName>
        <fullName evidence="1">Uncharacterized protein</fullName>
    </submittedName>
</protein>
<gene>
    <name evidence="1" type="ORF">CEPIT_LOCUS44478</name>
</gene>
<accession>A0AAV0GL57</accession>
<organism evidence="1 2">
    <name type="scientific">Cuscuta epithymum</name>
    <dbReference type="NCBI Taxonomy" id="186058"/>
    <lineage>
        <taxon>Eukaryota</taxon>
        <taxon>Viridiplantae</taxon>
        <taxon>Streptophyta</taxon>
        <taxon>Embryophyta</taxon>
        <taxon>Tracheophyta</taxon>
        <taxon>Spermatophyta</taxon>
        <taxon>Magnoliopsida</taxon>
        <taxon>eudicotyledons</taxon>
        <taxon>Gunneridae</taxon>
        <taxon>Pentapetalae</taxon>
        <taxon>asterids</taxon>
        <taxon>lamiids</taxon>
        <taxon>Solanales</taxon>
        <taxon>Convolvulaceae</taxon>
        <taxon>Cuscuteae</taxon>
        <taxon>Cuscuta</taxon>
        <taxon>Cuscuta subgen. Cuscuta</taxon>
    </lineage>
</organism>
<dbReference type="AlphaFoldDB" id="A0AAV0GL57"/>
<name>A0AAV0GL57_9ASTE</name>
<dbReference type="EMBL" id="CAMAPF010001168">
    <property type="protein sequence ID" value="CAH9148389.1"/>
    <property type="molecule type" value="Genomic_DNA"/>
</dbReference>
<reference evidence="1" key="1">
    <citation type="submission" date="2022-07" db="EMBL/GenBank/DDBJ databases">
        <authorList>
            <person name="Macas J."/>
            <person name="Novak P."/>
            <person name="Neumann P."/>
        </authorList>
    </citation>
    <scope>NUCLEOTIDE SEQUENCE</scope>
</reference>
<sequence length="119" mass="13416">MSLRSWLPFTQTYGSITMCQIYGFSFLSFLTEQIDSPFMELLPSLGIDKDEGKSTASHFSSFSQGKSILHSPFADPVFFPIKILPLALPFHLSCSPIHSISWMKIDFNAKGKYIVLPFD</sequence>